<reference evidence="1" key="1">
    <citation type="journal article" date="2020" name="Phytopathology">
        <title>Genome sequence of the chestnut blight fungus Cryphonectria parasitica EP155: A fundamental resource for an archetypical invasive plant pathogen.</title>
        <authorList>
            <person name="Crouch J.A."/>
            <person name="Dawe A."/>
            <person name="Aerts A."/>
            <person name="Barry K."/>
            <person name="Churchill A.C.L."/>
            <person name="Grimwood J."/>
            <person name="Hillman B."/>
            <person name="Milgroom M.G."/>
            <person name="Pangilinan J."/>
            <person name="Smith M."/>
            <person name="Salamov A."/>
            <person name="Schmutz J."/>
            <person name="Yadav J."/>
            <person name="Grigoriev I.V."/>
            <person name="Nuss D."/>
        </authorList>
    </citation>
    <scope>NUCLEOTIDE SEQUENCE</scope>
    <source>
        <strain evidence="1">EP155</strain>
    </source>
</reference>
<dbReference type="InterPro" id="IPR016024">
    <property type="entry name" value="ARM-type_fold"/>
</dbReference>
<proteinExistence type="predicted"/>
<dbReference type="GeneID" id="63834201"/>
<name>A0A9P4Y3Q1_CRYP1</name>
<organism evidence="1 2">
    <name type="scientific">Cryphonectria parasitica (strain ATCC 38755 / EP155)</name>
    <dbReference type="NCBI Taxonomy" id="660469"/>
    <lineage>
        <taxon>Eukaryota</taxon>
        <taxon>Fungi</taxon>
        <taxon>Dikarya</taxon>
        <taxon>Ascomycota</taxon>
        <taxon>Pezizomycotina</taxon>
        <taxon>Sordariomycetes</taxon>
        <taxon>Sordariomycetidae</taxon>
        <taxon>Diaporthales</taxon>
        <taxon>Cryphonectriaceae</taxon>
        <taxon>Cryphonectria-Endothia species complex</taxon>
        <taxon>Cryphonectria</taxon>
    </lineage>
</organism>
<comment type="caution">
    <text evidence="1">The sequence shown here is derived from an EMBL/GenBank/DDBJ whole genome shotgun (WGS) entry which is preliminary data.</text>
</comment>
<dbReference type="Proteomes" id="UP000803844">
    <property type="component" value="Unassembled WGS sequence"/>
</dbReference>
<protein>
    <submittedName>
        <fullName evidence="1">Uncharacterized protein</fullName>
    </submittedName>
</protein>
<dbReference type="OrthoDB" id="2549237at2759"/>
<evidence type="ECO:0000313" key="1">
    <source>
        <dbReference type="EMBL" id="KAF3766374.1"/>
    </source>
</evidence>
<dbReference type="RefSeq" id="XP_040777335.1">
    <property type="nucleotide sequence ID" value="XM_040917072.1"/>
</dbReference>
<dbReference type="SUPFAM" id="SSF48371">
    <property type="entry name" value="ARM repeat"/>
    <property type="match status" value="1"/>
</dbReference>
<keyword evidence="2" id="KW-1185">Reference proteome</keyword>
<dbReference type="AlphaFoldDB" id="A0A9P4Y3Q1"/>
<sequence>MSAAATKELKKRPRKHNQSLWKVLEKTNTIVQIFSQSSVAEVKALCKTISNTRRGLKSSDREKAVEDLLRALLPGVYTCPPDVRSSDRRPLQQLYAKMLPACSPQFVEEVVDARDPSNPLFRWRNMPKLIRRHGALFRRRAHTHLFGDATRQEDDMVHRTFLQIDKEFAIEALRGRLEGKITNKRWGRIDELDILLPIVHRLGKKRNRDDKLRLEIHALVKLGLEILAKNHKVSRNGADQLWAMALRGWKKRPDLYEDLVVLSMQLGLAGSQNNVPRAYLGASRDVSEGLRPRLLHLYCLHVPKKGVDIFTDESFAPLAKQSWPREVFGHVEAAKSIVMLKKLSKANPDFDFLTPPSGTSILRIKQVGLQHNFNVDLLLTILQRHDPDVQQNAKLAVNDLRRRAAVSRDPSERAMFAEAAAAYAIAIGDLDTYGDTVHWQQRFVHDTIPAQRLIGRQYVLTDEVVQLLSAIPDPEVFDLASSRLTAPLTLSSVRDRISKADGILKALYETCRKAKRSPSFQESDCGPVKALFRLSYKSRVSRMAYMQEKLKVQQSDIHSMVWKEVLSAIRWLDHELLDQVTEPIMDLLKASGPALLAAATGDLLELGAEHEMIQDRTRKEEILEKMSYEAVVMLARSDTPALASRLLVQTIMDRPDASAWHRKLLSIPFLKKLKAREAHAVLLNLAKAIGEKLEEQAYVKVGEAAQPEHAPPQSIVKVTTVKYLAQLLDNAEFISRESAVEILVELLTIAQHRDVRLAALHSLLALLESLCVEAQDDWADNETINDILCALEKIVPVAGSINERRPPRPEDWTEAETTGAIGWPLIADFEWPRRALPVLMEALLTALDGRRYPGLKVIQSAFVERIILPTIRKSQSQHRQWVDLFLAKRKAPFSSRDIPPAPLVPFACNIVLLSHYPLVWDSLLQDFSDYALNHIAPKPQVKQFNSALQAEIAEQGRMSLEAMQWISVYDPPRRRFEDFDTATLLQILNTKWDARLRVDYKPLLDGICQHATLYLDDYQDYAGIWGQFMAALGPKSNIISNPGNHAQWREKEGVVVQHIIQQVKTRKAQEQNHILPSTFRQQLWLLSFPAADGADESYRSFVGQLEDLLLAQLQEEEGQIFRCFDMAGDVCTVLGLFGNQEERYKVAYELGKLSVREKAEDGGSVLQQAKQGLDLIKVEVATKIFDGCRDEKGIKDGVAERLKEWETSNSSVVREKAFQLKVTYSKKRAF</sequence>
<evidence type="ECO:0000313" key="2">
    <source>
        <dbReference type="Proteomes" id="UP000803844"/>
    </source>
</evidence>
<accession>A0A9P4Y3Q1</accession>
<dbReference type="EMBL" id="MU032347">
    <property type="protein sequence ID" value="KAF3766374.1"/>
    <property type="molecule type" value="Genomic_DNA"/>
</dbReference>
<gene>
    <name evidence="1" type="ORF">M406DRAFT_256038</name>
</gene>